<dbReference type="PROSITE" id="PS51084">
    <property type="entry name" value="HIT_2"/>
    <property type="match status" value="1"/>
</dbReference>
<sequence>MGILDNISSCIFCNIAKYITKARIISENEHAVAFLDAFPLRRGHTLVATKMHWVKLQEINSDEIVALFGLVSLVADALEKGMDANATLIAIHNGKQAGQEIPHLHVHILPRKRDDGGAPIHSIFKTRISIDDSEMDNILLKIKAKL</sequence>
<dbReference type="GO" id="GO:0016787">
    <property type="term" value="F:hydrolase activity"/>
    <property type="evidence" value="ECO:0007669"/>
    <property type="project" value="UniProtKB-KW"/>
</dbReference>
<name>Q702F5_9CREN</name>
<dbReference type="InterPro" id="IPR001310">
    <property type="entry name" value="Histidine_triad_HIT"/>
</dbReference>
<reference evidence="5" key="1">
    <citation type="journal article" date="2004" name="Environ. Microbiol.">
        <title>Characterization of Large-Insert DNA Libraries from Soil for Environmental Genomic Studies of Archaea.</title>
        <authorList>
            <person name="Treusch A.H."/>
            <person name="Kletzin A."/>
            <person name="Raddatz G."/>
            <person name="Ochsenreiter T."/>
            <person name="Quaiser A."/>
            <person name="Meurer G."/>
            <person name="Schuster S.C."/>
            <person name="Schleper C."/>
        </authorList>
    </citation>
    <scope>NUCLEOTIDE SEQUENCE</scope>
</reference>
<proteinExistence type="predicted"/>
<evidence type="ECO:0000313" key="5">
    <source>
        <dbReference type="EMBL" id="CAF28669.1"/>
    </source>
</evidence>
<evidence type="ECO:0000256" key="2">
    <source>
        <dbReference type="PIRSR" id="PIRSR601310-3"/>
    </source>
</evidence>
<feature type="active site" description="Tele-AMP-histidine intermediate" evidence="1">
    <location>
        <position position="105"/>
    </location>
</feature>
<dbReference type="AlphaFoldDB" id="Q702F5"/>
<keyword evidence="5" id="KW-0378">Hydrolase</keyword>
<dbReference type="GO" id="GO:0009117">
    <property type="term" value="P:nucleotide metabolic process"/>
    <property type="evidence" value="ECO:0007669"/>
    <property type="project" value="TreeGrafter"/>
</dbReference>
<dbReference type="PRINTS" id="PR00332">
    <property type="entry name" value="HISTRIAD"/>
</dbReference>
<accession>Q702F5</accession>
<protein>
    <submittedName>
        <fullName evidence="5">Putative HIT superfamily hydrolase</fullName>
    </submittedName>
</protein>
<evidence type="ECO:0000256" key="1">
    <source>
        <dbReference type="PIRSR" id="PIRSR601310-1"/>
    </source>
</evidence>
<dbReference type="Pfam" id="PF01230">
    <property type="entry name" value="HIT"/>
    <property type="match status" value="1"/>
</dbReference>
<dbReference type="EMBL" id="AJ627420">
    <property type="protein sequence ID" value="CAF28669.1"/>
    <property type="molecule type" value="Genomic_DNA"/>
</dbReference>
<evidence type="ECO:0000256" key="3">
    <source>
        <dbReference type="PROSITE-ProRule" id="PRU00464"/>
    </source>
</evidence>
<evidence type="ECO:0000259" key="4">
    <source>
        <dbReference type="PROSITE" id="PS51084"/>
    </source>
</evidence>
<dbReference type="InterPro" id="IPR036265">
    <property type="entry name" value="HIT-like_sf"/>
</dbReference>
<dbReference type="InterPro" id="IPR011146">
    <property type="entry name" value="HIT-like"/>
</dbReference>
<dbReference type="PANTHER" id="PTHR46648:SF1">
    <property type="entry name" value="ADENOSINE 5'-MONOPHOSPHORAMIDASE HNT1"/>
    <property type="match status" value="1"/>
</dbReference>
<dbReference type="PANTHER" id="PTHR46648">
    <property type="entry name" value="HIT FAMILY PROTEIN 1"/>
    <property type="match status" value="1"/>
</dbReference>
<feature type="domain" description="HIT" evidence="4">
    <location>
        <begin position="11"/>
        <end position="118"/>
    </location>
</feature>
<feature type="short sequence motif" description="Histidine triad motif" evidence="2 3">
    <location>
        <begin position="103"/>
        <end position="107"/>
    </location>
</feature>
<dbReference type="Gene3D" id="3.30.428.10">
    <property type="entry name" value="HIT-like"/>
    <property type="match status" value="1"/>
</dbReference>
<dbReference type="SUPFAM" id="SSF54197">
    <property type="entry name" value="HIT-like"/>
    <property type="match status" value="1"/>
</dbReference>
<organism evidence="5">
    <name type="scientific">uncultured crenarchaeote</name>
    <dbReference type="NCBI Taxonomy" id="29281"/>
    <lineage>
        <taxon>Archaea</taxon>
        <taxon>Thermoproteota</taxon>
        <taxon>environmental samples</taxon>
    </lineage>
</organism>